<protein>
    <submittedName>
        <fullName evidence="2">Uncharacterized protein</fullName>
    </submittedName>
</protein>
<sequence>MSDTPHKRIVVIADPGETPAGARGILNFQLPSPYMRNPPPSRYCFWKDIRLAAEDSPDSLPDPEIYTVTTFPTSTELYSGTKLFVISWDSANGDPLYKSDATLTYLRTQARVHVGELMKEQAIVFIESQTAQSRPVQESYDAVLGAGELRVVTDWPSRATAHGTRARRARARKNHPILRGLADPLDPEPNLCKERPHEIFLNVPDEFIPKTPGGQAKPGIRYGPRRGISTSIWFGWFTWWGSDWIPLLYNDGPDSDRGPVLLAKVRGKGLILASTMWISASQIKLASRIAETALSDALMDEVRTHHRHAKIRRRLVDILVGLGFLSALVLALMGLIALARSHDQEWILSVTGIGMVGLTVAAWQFFVQKIWYRPFGIPFYAAWLRSRGTGRPG</sequence>
<evidence type="ECO:0000313" key="2">
    <source>
        <dbReference type="EMBL" id="QIS04255.1"/>
    </source>
</evidence>
<organism evidence="2 3">
    <name type="scientific">Nocardia brasiliensis</name>
    <dbReference type="NCBI Taxonomy" id="37326"/>
    <lineage>
        <taxon>Bacteria</taxon>
        <taxon>Bacillati</taxon>
        <taxon>Actinomycetota</taxon>
        <taxon>Actinomycetes</taxon>
        <taxon>Mycobacteriales</taxon>
        <taxon>Nocardiaceae</taxon>
        <taxon>Nocardia</taxon>
    </lineage>
</organism>
<accession>A0A6G9XTM8</accession>
<reference evidence="2 3" key="1">
    <citation type="journal article" date="2019" name="ACS Chem. Biol.">
        <title>Identification and Mobilization of a Cryptic Antibiotic Biosynthesis Gene Locus from a Human-Pathogenic Nocardia Isolate.</title>
        <authorList>
            <person name="Herisse M."/>
            <person name="Ishida K."/>
            <person name="Porter J.L."/>
            <person name="Howden B."/>
            <person name="Hertweck C."/>
            <person name="Stinear T.P."/>
            <person name="Pidot S.J."/>
        </authorList>
    </citation>
    <scope>NUCLEOTIDE SEQUENCE [LARGE SCALE GENOMIC DNA]</scope>
    <source>
        <strain evidence="2 3">AUSMDU00024985</strain>
    </source>
</reference>
<gene>
    <name evidence="2" type="ORF">F5X71_19665</name>
</gene>
<feature type="transmembrane region" description="Helical" evidence="1">
    <location>
        <begin position="315"/>
        <end position="340"/>
    </location>
</feature>
<keyword evidence="1" id="KW-0812">Transmembrane</keyword>
<evidence type="ECO:0000256" key="1">
    <source>
        <dbReference type="SAM" id="Phobius"/>
    </source>
</evidence>
<dbReference type="EMBL" id="CP046171">
    <property type="protein sequence ID" value="QIS04255.1"/>
    <property type="molecule type" value="Genomic_DNA"/>
</dbReference>
<proteinExistence type="predicted"/>
<dbReference type="Proteomes" id="UP000501705">
    <property type="component" value="Chromosome"/>
</dbReference>
<dbReference type="AlphaFoldDB" id="A0A6G9XTM8"/>
<evidence type="ECO:0000313" key="3">
    <source>
        <dbReference type="Proteomes" id="UP000501705"/>
    </source>
</evidence>
<keyword evidence="1" id="KW-0472">Membrane</keyword>
<name>A0A6G9XTM8_NOCBR</name>
<feature type="transmembrane region" description="Helical" evidence="1">
    <location>
        <begin position="346"/>
        <end position="367"/>
    </location>
</feature>
<dbReference type="RefSeq" id="WP_167463373.1">
    <property type="nucleotide sequence ID" value="NZ_CP046171.1"/>
</dbReference>
<keyword evidence="1" id="KW-1133">Transmembrane helix</keyword>